<evidence type="ECO:0000313" key="2">
    <source>
        <dbReference type="Proteomes" id="UP001196248"/>
    </source>
</evidence>
<dbReference type="Proteomes" id="UP001196248">
    <property type="component" value="Unassembled WGS sequence"/>
</dbReference>
<gene>
    <name evidence="1" type="ORF">KSL82_06510</name>
</gene>
<reference evidence="1 2" key="1">
    <citation type="submission" date="2021-06" db="EMBL/GenBank/DDBJ databases">
        <title>Limosilactobacillus angelus sp. nov., isolated from the human vagina.</title>
        <authorList>
            <person name="Chen Y.-S."/>
        </authorList>
    </citation>
    <scope>NUCLEOTIDE SEQUENCE [LARGE SCALE GENOMIC DNA]</scope>
    <source>
        <strain evidence="1 2">P5L02</strain>
    </source>
</reference>
<evidence type="ECO:0000313" key="1">
    <source>
        <dbReference type="EMBL" id="MBU9695545.1"/>
    </source>
</evidence>
<dbReference type="EMBL" id="JAHPJJ010000014">
    <property type="protein sequence ID" value="MBU9695545.1"/>
    <property type="molecule type" value="Genomic_DNA"/>
</dbReference>
<accession>A0ABS6IW72</accession>
<sequence>MGHQKTISKLQSGSNNITFDEVASLLKSIGYKQLNKGKTSGSRVKFINSIGEPIYLHKPHPRKTLLPYQIKQIVNELKGGI</sequence>
<comment type="caution">
    <text evidence="1">The sequence shown here is derived from an EMBL/GenBank/DDBJ whole genome shotgun (WGS) entry which is preliminary data.</text>
</comment>
<dbReference type="Pfam" id="PF07927">
    <property type="entry name" value="HicA_toxin"/>
    <property type="match status" value="1"/>
</dbReference>
<organism evidence="1 2">
    <name type="scientific">Limosilactobacillus portuensis</name>
    <dbReference type="NCBI Taxonomy" id="2742601"/>
    <lineage>
        <taxon>Bacteria</taxon>
        <taxon>Bacillati</taxon>
        <taxon>Bacillota</taxon>
        <taxon>Bacilli</taxon>
        <taxon>Lactobacillales</taxon>
        <taxon>Lactobacillaceae</taxon>
        <taxon>Limosilactobacillus</taxon>
    </lineage>
</organism>
<proteinExistence type="predicted"/>
<dbReference type="RefSeq" id="WP_178696384.1">
    <property type="nucleotide sequence ID" value="NZ_JAHPJJ010000014.1"/>
</dbReference>
<name>A0ABS6IW72_9LACO</name>
<dbReference type="InterPro" id="IPR012933">
    <property type="entry name" value="HicA_mRNA_interferase"/>
</dbReference>
<protein>
    <submittedName>
        <fullName evidence="1">Type II toxin-antitoxin system HicA family toxin</fullName>
    </submittedName>
</protein>
<keyword evidence="2" id="KW-1185">Reference proteome</keyword>